<gene>
    <name evidence="1" type="ORF">M23134_07443</name>
</gene>
<organism evidence="1 2">
    <name type="scientific">Microscilla marina ATCC 23134</name>
    <dbReference type="NCBI Taxonomy" id="313606"/>
    <lineage>
        <taxon>Bacteria</taxon>
        <taxon>Pseudomonadati</taxon>
        <taxon>Bacteroidota</taxon>
        <taxon>Cytophagia</taxon>
        <taxon>Cytophagales</taxon>
        <taxon>Microscillaceae</taxon>
        <taxon>Microscilla</taxon>
    </lineage>
</organism>
<evidence type="ECO:0000313" key="2">
    <source>
        <dbReference type="Proteomes" id="UP000004095"/>
    </source>
</evidence>
<dbReference type="Proteomes" id="UP000004095">
    <property type="component" value="Unassembled WGS sequence"/>
</dbReference>
<comment type="caution">
    <text evidence="1">The sequence shown here is derived from an EMBL/GenBank/DDBJ whole genome shotgun (WGS) entry which is preliminary data.</text>
</comment>
<reference evidence="1 2" key="1">
    <citation type="submission" date="2007-01" db="EMBL/GenBank/DDBJ databases">
        <authorList>
            <person name="Haygood M."/>
            <person name="Podell S."/>
            <person name="Anderson C."/>
            <person name="Hopkinson B."/>
            <person name="Roe K."/>
            <person name="Barbeau K."/>
            <person name="Gaasterland T."/>
            <person name="Ferriera S."/>
            <person name="Johnson J."/>
            <person name="Kravitz S."/>
            <person name="Beeson K."/>
            <person name="Sutton G."/>
            <person name="Rogers Y.-H."/>
            <person name="Friedman R."/>
            <person name="Frazier M."/>
            <person name="Venter J.C."/>
        </authorList>
    </citation>
    <scope>NUCLEOTIDE SEQUENCE [LARGE SCALE GENOMIC DNA]</scope>
    <source>
        <strain evidence="1 2">ATCC 23134</strain>
    </source>
</reference>
<dbReference type="EMBL" id="AAWS01000004">
    <property type="protein sequence ID" value="EAY31036.1"/>
    <property type="molecule type" value="Genomic_DNA"/>
</dbReference>
<sequence>MKADFAKLIVEHKPESDEEEGVLDYSGRSMYGQSVPAVQVDDLNHFHHLVAEIIEEAIEQADFESLKVVVRGIKNLRTDNMSYGLVIY</sequence>
<accession>A1ZET4</accession>
<evidence type="ECO:0000313" key="1">
    <source>
        <dbReference type="EMBL" id="EAY31036.1"/>
    </source>
</evidence>
<dbReference type="RefSeq" id="WP_002694182.1">
    <property type="nucleotide sequence ID" value="NZ_AAWS01000004.1"/>
</dbReference>
<protein>
    <submittedName>
        <fullName evidence="1">Uncharacterized protein</fullName>
    </submittedName>
</protein>
<name>A1ZET4_MICM2</name>
<proteinExistence type="predicted"/>
<keyword evidence="2" id="KW-1185">Reference proteome</keyword>
<dbReference type="AlphaFoldDB" id="A1ZET4"/>